<name>E9GN04_DAPPU</name>
<dbReference type="EMBL" id="GL733409">
    <property type="protein sequence ID" value="EFX62744.1"/>
    <property type="molecule type" value="Genomic_DNA"/>
</dbReference>
<dbReference type="Proteomes" id="UP000000305">
    <property type="component" value="Unassembled WGS sequence"/>
</dbReference>
<organism evidence="2 3">
    <name type="scientific">Daphnia pulex</name>
    <name type="common">Water flea</name>
    <dbReference type="NCBI Taxonomy" id="6669"/>
    <lineage>
        <taxon>Eukaryota</taxon>
        <taxon>Metazoa</taxon>
        <taxon>Ecdysozoa</taxon>
        <taxon>Arthropoda</taxon>
        <taxon>Crustacea</taxon>
        <taxon>Branchiopoda</taxon>
        <taxon>Diplostraca</taxon>
        <taxon>Cladocera</taxon>
        <taxon>Anomopoda</taxon>
        <taxon>Daphniidae</taxon>
        <taxon>Daphnia</taxon>
    </lineage>
</organism>
<dbReference type="EMBL" id="GL732553">
    <property type="protein sequence ID" value="EFX79199.1"/>
    <property type="molecule type" value="Genomic_DNA"/>
</dbReference>
<keyword evidence="3" id="KW-1185">Reference proteome</keyword>
<protein>
    <submittedName>
        <fullName evidence="2">Uncharacterized protein</fullName>
    </submittedName>
</protein>
<dbReference type="AlphaFoldDB" id="E9GN04"/>
<sequence length="102" mass="11704">MVFFVVKIVEDDEIVVVPVHWFQLSDNICAWPIKDAAKRAEREEVFNLRWPRYDAKVISSHDAIEEGGLYFNVSLTELNKHSAEFVTKAGTRLAAKKKKVVD</sequence>
<proteinExistence type="predicted"/>
<dbReference type="KEGG" id="dpx:DAPPUDRAFT_336512"/>
<accession>E9GN04</accession>
<evidence type="ECO:0000313" key="3">
    <source>
        <dbReference type="Proteomes" id="UP000000305"/>
    </source>
</evidence>
<dbReference type="OrthoDB" id="6392681at2759"/>
<dbReference type="HOGENOM" id="CLU_155439_0_0_1"/>
<dbReference type="KEGG" id="dpx:DAPPUDRAFT_104677"/>
<evidence type="ECO:0000313" key="2">
    <source>
        <dbReference type="EMBL" id="EFX79199.1"/>
    </source>
</evidence>
<gene>
    <name evidence="2" type="ORF">DAPPUDRAFT_104677</name>
    <name evidence="1" type="ORF">DAPPUDRAFT_336512</name>
</gene>
<evidence type="ECO:0000313" key="1">
    <source>
        <dbReference type="EMBL" id="EFX62744.1"/>
    </source>
</evidence>
<reference evidence="2 3" key="1">
    <citation type="journal article" date="2011" name="Science">
        <title>The ecoresponsive genome of Daphnia pulex.</title>
        <authorList>
            <person name="Colbourne J.K."/>
            <person name="Pfrender M.E."/>
            <person name="Gilbert D."/>
            <person name="Thomas W.K."/>
            <person name="Tucker A."/>
            <person name="Oakley T.H."/>
            <person name="Tokishita S."/>
            <person name="Aerts A."/>
            <person name="Arnold G.J."/>
            <person name="Basu M.K."/>
            <person name="Bauer D.J."/>
            <person name="Caceres C.E."/>
            <person name="Carmel L."/>
            <person name="Casola C."/>
            <person name="Choi J.H."/>
            <person name="Detter J.C."/>
            <person name="Dong Q."/>
            <person name="Dusheyko S."/>
            <person name="Eads B.D."/>
            <person name="Frohlich T."/>
            <person name="Geiler-Samerotte K.A."/>
            <person name="Gerlach D."/>
            <person name="Hatcher P."/>
            <person name="Jogdeo S."/>
            <person name="Krijgsveld J."/>
            <person name="Kriventseva E.V."/>
            <person name="Kultz D."/>
            <person name="Laforsch C."/>
            <person name="Lindquist E."/>
            <person name="Lopez J."/>
            <person name="Manak J.R."/>
            <person name="Muller J."/>
            <person name="Pangilinan J."/>
            <person name="Patwardhan R.P."/>
            <person name="Pitluck S."/>
            <person name="Pritham E.J."/>
            <person name="Rechtsteiner A."/>
            <person name="Rho M."/>
            <person name="Rogozin I.B."/>
            <person name="Sakarya O."/>
            <person name="Salamov A."/>
            <person name="Schaack S."/>
            <person name="Shapiro H."/>
            <person name="Shiga Y."/>
            <person name="Skalitzky C."/>
            <person name="Smith Z."/>
            <person name="Souvorov A."/>
            <person name="Sung W."/>
            <person name="Tang Z."/>
            <person name="Tsuchiya D."/>
            <person name="Tu H."/>
            <person name="Vos H."/>
            <person name="Wang M."/>
            <person name="Wolf Y.I."/>
            <person name="Yamagata H."/>
            <person name="Yamada T."/>
            <person name="Ye Y."/>
            <person name="Shaw J.R."/>
            <person name="Andrews J."/>
            <person name="Crease T.J."/>
            <person name="Tang H."/>
            <person name="Lucas S.M."/>
            <person name="Robertson H.M."/>
            <person name="Bork P."/>
            <person name="Koonin E.V."/>
            <person name="Zdobnov E.M."/>
            <person name="Grigoriev I.V."/>
            <person name="Lynch M."/>
            <person name="Boore J.L."/>
        </authorList>
    </citation>
    <scope>NUCLEOTIDE SEQUENCE [LARGE SCALE GENOMIC DNA]</scope>
</reference>